<proteinExistence type="predicted"/>
<sequence length="255" mass="30328">THNDFPLEVDNLFVGGSTAFGVGASDDKYTIPSLLSGSWSNLGGRAYFSTQELLFFMFNQYKFSKIKKVVIFSGLNNLIFYYLSNEYDETYGTTYYHDTYLTKMENISKKTWLKNLISPKKKIEKPDKSVVIYLLRRDIAWWKRLSKALDFELHYFLQPFFNWTMKEKCYEEEILFRELDNKSKQWQILSKELDGDYIWFSDSIRDICVDNEIPFTDMNEMFLKYGMDAWLWADRVHLTDAGNEIMAEEVERNIR</sequence>
<name>A0A0F8VT44_9ZZZZ</name>
<evidence type="ECO:0000313" key="1">
    <source>
        <dbReference type="EMBL" id="KKK47477.1"/>
    </source>
</evidence>
<dbReference type="EMBL" id="LAZR01069561">
    <property type="protein sequence ID" value="KKK47477.1"/>
    <property type="molecule type" value="Genomic_DNA"/>
</dbReference>
<accession>A0A0F8VT44</accession>
<comment type="caution">
    <text evidence="1">The sequence shown here is derived from an EMBL/GenBank/DDBJ whole genome shotgun (WGS) entry which is preliminary data.</text>
</comment>
<reference evidence="1" key="1">
    <citation type="journal article" date="2015" name="Nature">
        <title>Complex archaea that bridge the gap between prokaryotes and eukaryotes.</title>
        <authorList>
            <person name="Spang A."/>
            <person name="Saw J.H."/>
            <person name="Jorgensen S.L."/>
            <person name="Zaremba-Niedzwiedzka K."/>
            <person name="Martijn J."/>
            <person name="Lind A.E."/>
            <person name="van Eijk R."/>
            <person name="Schleper C."/>
            <person name="Guy L."/>
            <person name="Ettema T.J."/>
        </authorList>
    </citation>
    <scope>NUCLEOTIDE SEQUENCE</scope>
</reference>
<gene>
    <name evidence="1" type="ORF">LCGC14_3154780</name>
</gene>
<dbReference type="SUPFAM" id="SSF52266">
    <property type="entry name" value="SGNH hydrolase"/>
    <property type="match status" value="1"/>
</dbReference>
<dbReference type="AlphaFoldDB" id="A0A0F8VT44"/>
<dbReference type="Gene3D" id="3.40.50.1110">
    <property type="entry name" value="SGNH hydrolase"/>
    <property type="match status" value="1"/>
</dbReference>
<dbReference type="InterPro" id="IPR036514">
    <property type="entry name" value="SGNH_hydro_sf"/>
</dbReference>
<feature type="non-terminal residue" evidence="1">
    <location>
        <position position="1"/>
    </location>
</feature>
<protein>
    <recommendedName>
        <fullName evidence="2">SGNH hydrolase-type esterase domain-containing protein</fullName>
    </recommendedName>
</protein>
<evidence type="ECO:0008006" key="2">
    <source>
        <dbReference type="Google" id="ProtNLM"/>
    </source>
</evidence>
<organism evidence="1">
    <name type="scientific">marine sediment metagenome</name>
    <dbReference type="NCBI Taxonomy" id="412755"/>
    <lineage>
        <taxon>unclassified sequences</taxon>
        <taxon>metagenomes</taxon>
        <taxon>ecological metagenomes</taxon>
    </lineage>
</organism>